<sequence length="51" mass="5811">MHDVQDGLVDEDDGAAIANALTFHVDCRFERDQRAALRFRYLQSAKMETAL</sequence>
<dbReference type="EMBL" id="CP003563">
    <property type="protein sequence ID" value="AFL52494.1"/>
    <property type="molecule type" value="Genomic_DNA"/>
</dbReference>
<dbReference type="PATRIC" id="fig|1185652.3.peg.4101"/>
<dbReference type="AlphaFoldDB" id="I3X9D8"/>
<dbReference type="KEGG" id="sfd:USDA257_c39500"/>
<gene>
    <name evidence="1" type="ORF">USDA257_c39500</name>
</gene>
<dbReference type="Proteomes" id="UP000006180">
    <property type="component" value="Chromosome"/>
</dbReference>
<accession>I3X9D8</accession>
<proteinExistence type="predicted"/>
<organism evidence="1 2">
    <name type="scientific">Sinorhizobium fredii (strain USDA 257)</name>
    <dbReference type="NCBI Taxonomy" id="1185652"/>
    <lineage>
        <taxon>Bacteria</taxon>
        <taxon>Pseudomonadati</taxon>
        <taxon>Pseudomonadota</taxon>
        <taxon>Alphaproteobacteria</taxon>
        <taxon>Hyphomicrobiales</taxon>
        <taxon>Rhizobiaceae</taxon>
        <taxon>Sinorhizobium/Ensifer group</taxon>
        <taxon>Sinorhizobium</taxon>
    </lineage>
</organism>
<dbReference type="HOGENOM" id="CLU_3103839_0_0_5"/>
<dbReference type="STRING" id="1185652.USDA257_c39500"/>
<evidence type="ECO:0000313" key="2">
    <source>
        <dbReference type="Proteomes" id="UP000006180"/>
    </source>
</evidence>
<name>I3X9D8_SINF2</name>
<evidence type="ECO:0000313" key="1">
    <source>
        <dbReference type="EMBL" id="AFL52494.1"/>
    </source>
</evidence>
<reference evidence="1 2" key="1">
    <citation type="journal article" date="2012" name="J. Bacteriol.">
        <title>Complete genome sequence of the broad-host-range strain Sinorhizobium fredii USDA257.</title>
        <authorList>
            <person name="Schuldes J."/>
            <person name="Rodriguez Orbegoso M."/>
            <person name="Schmeisser C."/>
            <person name="Krishnan H.B."/>
            <person name="Daniel R."/>
            <person name="Streit W.R."/>
        </authorList>
    </citation>
    <scope>NUCLEOTIDE SEQUENCE [LARGE SCALE GENOMIC DNA]</scope>
    <source>
        <strain evidence="1 2">USDA 257</strain>
    </source>
</reference>
<protein>
    <submittedName>
        <fullName evidence="1">Uncharacterized protein</fullName>
    </submittedName>
</protein>